<evidence type="ECO:0000259" key="4">
    <source>
        <dbReference type="PROSITE" id="PS50006"/>
    </source>
</evidence>
<dbReference type="GO" id="GO:0005634">
    <property type="term" value="C:nucleus"/>
    <property type="evidence" value="ECO:0007669"/>
    <property type="project" value="UniProtKB-SubCell"/>
</dbReference>
<comment type="subcellular location">
    <subcellularLocation>
        <location evidence="2">Nucleus</location>
    </subcellularLocation>
</comment>
<feature type="compositionally biased region" description="Low complexity" evidence="3">
    <location>
        <begin position="181"/>
        <end position="204"/>
    </location>
</feature>
<dbReference type="Proteomes" id="UP000193411">
    <property type="component" value="Unassembled WGS sequence"/>
</dbReference>
<feature type="domain" description="Fork-head" evidence="5">
    <location>
        <begin position="373"/>
        <end position="469"/>
    </location>
</feature>
<dbReference type="GO" id="GO:0003700">
    <property type="term" value="F:DNA-binding transcription factor activity"/>
    <property type="evidence" value="ECO:0007669"/>
    <property type="project" value="InterPro"/>
</dbReference>
<feature type="region of interest" description="Disordered" evidence="3">
    <location>
        <begin position="83"/>
        <end position="104"/>
    </location>
</feature>
<dbReference type="InterPro" id="IPR000253">
    <property type="entry name" value="FHA_dom"/>
</dbReference>
<feature type="region of interest" description="Disordered" evidence="3">
    <location>
        <begin position="288"/>
        <end position="360"/>
    </location>
</feature>
<dbReference type="InterPro" id="IPR001766">
    <property type="entry name" value="Fork_head_dom"/>
</dbReference>
<dbReference type="EMBL" id="MCFL01000069">
    <property type="protein sequence ID" value="ORZ31017.1"/>
    <property type="molecule type" value="Genomic_DNA"/>
</dbReference>
<evidence type="ECO:0000256" key="2">
    <source>
        <dbReference type="PROSITE-ProRule" id="PRU00089"/>
    </source>
</evidence>
<keyword evidence="7" id="KW-1185">Reference proteome</keyword>
<feature type="region of interest" description="Disordered" evidence="3">
    <location>
        <begin position="529"/>
        <end position="601"/>
    </location>
</feature>
<dbReference type="InterPro" id="IPR008984">
    <property type="entry name" value="SMAD_FHA_dom_sf"/>
</dbReference>
<feature type="DNA-binding region" description="Fork-head" evidence="2">
    <location>
        <begin position="373"/>
        <end position="469"/>
    </location>
</feature>
<sequence length="601" mass="64278">MTSPPSPPHPPIPLYADRVRATLIGRGPHCHVNIAAQDPATAKKISRRHALIVWDSASASFRLCVLGLNGVLVNGVARFADDDDDDDGDDNADQGHSHGAAGQGIELKRGTIMEFPGGVRFEFMGERTTATKPTKTLVSSPMRGMSLAAATDVEVEVQGHEQVEDALDAVQGLLSLAASSASSAPSSGQSRSSLAPSATVSSSAFKPPRAPARPLPATTAPSSTLTSTSTRRDPLLLQIDDHPEPDVHRMELDPGTPTASSANVDGDSEFDPDQTLPAIDILSARLCTDTANPPSPTNENQQSSAPSVLTPLPQTPVRSTAGKPAPVKSSPNHTDSDPDSDDSLSSSASTSPTHAHAHAADADAITASDPHGPPPMPLLDILVESFTFCARSDLSLAELLSEIRANQVYFRTHPCPARWHAQVVRALESHRMFALRPRNKWLKKATQWYYDPDRDHDQARAARFREFGSAQPARRAKRRAETQYYVKDMTGKPVSGSGASRGPGGVKIVVDENEDEDDEDGSYVKMDAGKRAAASKKQRTMRDDDMVMPSSDATVPGSPVMRRYADVVETKRTRGASSGKKEAKAKVIKGKQVSGVRLDLE</sequence>
<dbReference type="SUPFAM" id="SSF49879">
    <property type="entry name" value="SMAD/FHA domain"/>
    <property type="match status" value="1"/>
</dbReference>
<feature type="compositionally biased region" description="Basic and acidic residues" evidence="3">
    <location>
        <begin position="563"/>
        <end position="572"/>
    </location>
</feature>
<dbReference type="SMART" id="SM00240">
    <property type="entry name" value="FHA"/>
    <property type="match status" value="1"/>
</dbReference>
<keyword evidence="2" id="KW-0539">Nucleus</keyword>
<feature type="compositionally biased region" description="Low complexity" evidence="3">
    <location>
        <begin position="215"/>
        <end position="229"/>
    </location>
</feature>
<dbReference type="GO" id="GO:0043565">
    <property type="term" value="F:sequence-specific DNA binding"/>
    <property type="evidence" value="ECO:0007669"/>
    <property type="project" value="InterPro"/>
</dbReference>
<dbReference type="PROSITE" id="PS50006">
    <property type="entry name" value="FHA_DOMAIN"/>
    <property type="match status" value="1"/>
</dbReference>
<dbReference type="AlphaFoldDB" id="A0A1Y2H8W4"/>
<dbReference type="PROSITE" id="PS50039">
    <property type="entry name" value="FORK_HEAD_3"/>
    <property type="match status" value="1"/>
</dbReference>
<evidence type="ECO:0000313" key="7">
    <source>
        <dbReference type="Proteomes" id="UP000193411"/>
    </source>
</evidence>
<evidence type="ECO:0000313" key="6">
    <source>
        <dbReference type="EMBL" id="ORZ31017.1"/>
    </source>
</evidence>
<evidence type="ECO:0000259" key="5">
    <source>
        <dbReference type="PROSITE" id="PS50039"/>
    </source>
</evidence>
<name>A0A1Y2H8W4_9FUNG</name>
<feature type="compositionally biased region" description="Low complexity" evidence="3">
    <location>
        <begin position="343"/>
        <end position="354"/>
    </location>
</feature>
<reference evidence="6 7" key="1">
    <citation type="submission" date="2016-07" db="EMBL/GenBank/DDBJ databases">
        <title>Pervasive Adenine N6-methylation of Active Genes in Fungi.</title>
        <authorList>
            <consortium name="DOE Joint Genome Institute"/>
            <person name="Mondo S.J."/>
            <person name="Dannebaum R.O."/>
            <person name="Kuo R.C."/>
            <person name="Labutti K."/>
            <person name="Haridas S."/>
            <person name="Kuo A."/>
            <person name="Salamov A."/>
            <person name="Ahrendt S.R."/>
            <person name="Lipzen A."/>
            <person name="Sullivan W."/>
            <person name="Andreopoulos W.B."/>
            <person name="Clum A."/>
            <person name="Lindquist E."/>
            <person name="Daum C."/>
            <person name="Ramamoorthy G.K."/>
            <person name="Gryganskyi A."/>
            <person name="Culley D."/>
            <person name="Magnuson J.K."/>
            <person name="James T.Y."/>
            <person name="O'Malley M.A."/>
            <person name="Stajich J.E."/>
            <person name="Spatafora J.W."/>
            <person name="Visel A."/>
            <person name="Grigoriev I.V."/>
        </authorList>
    </citation>
    <scope>NUCLEOTIDE SEQUENCE [LARGE SCALE GENOMIC DNA]</scope>
    <source>
        <strain evidence="6 7">PL171</strain>
    </source>
</reference>
<dbReference type="Pfam" id="PF00498">
    <property type="entry name" value="FHA"/>
    <property type="match status" value="1"/>
</dbReference>
<comment type="caution">
    <text evidence="6">The sequence shown here is derived from an EMBL/GenBank/DDBJ whole genome shotgun (WGS) entry which is preliminary data.</text>
</comment>
<organism evidence="6 7">
    <name type="scientific">Catenaria anguillulae PL171</name>
    <dbReference type="NCBI Taxonomy" id="765915"/>
    <lineage>
        <taxon>Eukaryota</taxon>
        <taxon>Fungi</taxon>
        <taxon>Fungi incertae sedis</taxon>
        <taxon>Blastocladiomycota</taxon>
        <taxon>Blastocladiomycetes</taxon>
        <taxon>Blastocladiales</taxon>
        <taxon>Catenariaceae</taxon>
        <taxon>Catenaria</taxon>
    </lineage>
</organism>
<feature type="compositionally biased region" description="Basic and acidic residues" evidence="3">
    <location>
        <begin position="230"/>
        <end position="252"/>
    </location>
</feature>
<gene>
    <name evidence="6" type="ORF">BCR44DRAFT_1503217</name>
</gene>
<feature type="domain" description="FHA" evidence="4">
    <location>
        <begin position="22"/>
        <end position="78"/>
    </location>
</feature>
<feature type="region of interest" description="Disordered" evidence="3">
    <location>
        <begin position="181"/>
        <end position="274"/>
    </location>
</feature>
<dbReference type="STRING" id="765915.A0A1Y2H8W4"/>
<feature type="compositionally biased region" description="Polar residues" evidence="3">
    <location>
        <begin position="289"/>
        <end position="307"/>
    </location>
</feature>
<evidence type="ECO:0000256" key="3">
    <source>
        <dbReference type="SAM" id="MobiDB-lite"/>
    </source>
</evidence>
<keyword evidence="1 2" id="KW-0238">DNA-binding</keyword>
<evidence type="ECO:0000256" key="1">
    <source>
        <dbReference type="ARBA" id="ARBA00023125"/>
    </source>
</evidence>
<feature type="compositionally biased region" description="Acidic residues" evidence="3">
    <location>
        <begin position="83"/>
        <end position="92"/>
    </location>
</feature>
<proteinExistence type="predicted"/>
<protein>
    <recommendedName>
        <fullName evidence="8">FHA domain-containing protein</fullName>
    </recommendedName>
</protein>
<dbReference type="OrthoDB" id="5348546at2759"/>
<dbReference type="Gene3D" id="2.60.200.20">
    <property type="match status" value="1"/>
</dbReference>
<accession>A0A1Y2H8W4</accession>
<evidence type="ECO:0008006" key="8">
    <source>
        <dbReference type="Google" id="ProtNLM"/>
    </source>
</evidence>